<feature type="compositionally biased region" description="Polar residues" evidence="1">
    <location>
        <begin position="16"/>
        <end position="29"/>
    </location>
</feature>
<sequence>MKQHAGKILGNKGKSGPNQRSIKNGNQASPLYFLDKRLETSLQKNLTKAANSSPHASQSTQLQAMANNYALKQQGFVQKKEKHRSSASPTKTESINQVQSLNPSQGTIQRVTNEEVESVIGTADNGSKTKIVDDLAKKSGGEEINIENSPSGAPWEDRKKEVKEAATDLSYSNEAADRLVRKDPYRLDEFEQHSRVHKKDFSVTTFENFATDIFIPQVHQLYFHNIFKNGNWEMHDNFRNPYMANFFANEAIQKQKEILGNATGAENIGLKTLKRMNVVSDSGKKWKRDHSIKNGVLDQSDFEAFMRTENGKNSLRVAQDMGMECTGGEVFNAIDGNDGGFEIKLTCEAIKNNL</sequence>
<feature type="region of interest" description="Disordered" evidence="1">
    <location>
        <begin position="76"/>
        <end position="100"/>
    </location>
</feature>
<reference evidence="2 3" key="1">
    <citation type="submission" date="2016-10" db="EMBL/GenBank/DDBJ databases">
        <authorList>
            <person name="Varghese N."/>
            <person name="Submissions S."/>
        </authorList>
    </citation>
    <scope>NUCLEOTIDE SEQUENCE [LARGE SCALE GENOMIC DNA]</scope>
    <source>
        <strain evidence="2 3">DSM 17997</strain>
    </source>
</reference>
<protein>
    <submittedName>
        <fullName evidence="2">Uncharacterized protein</fullName>
    </submittedName>
</protein>
<dbReference type="EMBL" id="FNQC01000008">
    <property type="protein sequence ID" value="SDZ25618.1"/>
    <property type="molecule type" value="Genomic_DNA"/>
</dbReference>
<feature type="region of interest" description="Disordered" evidence="1">
    <location>
        <begin position="1"/>
        <end position="29"/>
    </location>
</feature>
<organism evidence="2 3">
    <name type="scientific">Rhodonellum ikkaensis</name>
    <dbReference type="NCBI Taxonomy" id="336829"/>
    <lineage>
        <taxon>Bacteria</taxon>
        <taxon>Pseudomonadati</taxon>
        <taxon>Bacteroidota</taxon>
        <taxon>Cytophagia</taxon>
        <taxon>Cytophagales</taxon>
        <taxon>Cytophagaceae</taxon>
        <taxon>Rhodonellum</taxon>
    </lineage>
</organism>
<comment type="caution">
    <text evidence="2">The sequence shown here is derived from an EMBL/GenBank/DDBJ whole genome shotgun (WGS) entry which is preliminary data.</text>
</comment>
<accession>A0A1H3RK54</accession>
<evidence type="ECO:0000313" key="3">
    <source>
        <dbReference type="Proteomes" id="UP000199663"/>
    </source>
</evidence>
<keyword evidence="3" id="KW-1185">Reference proteome</keyword>
<proteinExistence type="predicted"/>
<name>A0A1H3RK54_9BACT</name>
<feature type="compositionally biased region" description="Polar residues" evidence="1">
    <location>
        <begin position="86"/>
        <end position="100"/>
    </location>
</feature>
<evidence type="ECO:0000313" key="2">
    <source>
        <dbReference type="EMBL" id="SDZ25618.1"/>
    </source>
</evidence>
<gene>
    <name evidence="2" type="ORF">SAMN05444412_108146</name>
</gene>
<dbReference type="Proteomes" id="UP000199663">
    <property type="component" value="Unassembled WGS sequence"/>
</dbReference>
<evidence type="ECO:0000256" key="1">
    <source>
        <dbReference type="SAM" id="MobiDB-lite"/>
    </source>
</evidence>